<name>A0A1Y2KY64_9PROT</name>
<keyword evidence="3" id="KW-1185">Reference proteome</keyword>
<reference evidence="2 3" key="1">
    <citation type="submission" date="2014-03" db="EMBL/GenBank/DDBJ databases">
        <title>The draft genome sequence of Thalassospira mesophila JCM 18969.</title>
        <authorList>
            <person name="Lai Q."/>
            <person name="Shao Z."/>
        </authorList>
    </citation>
    <scope>NUCLEOTIDE SEQUENCE [LARGE SCALE GENOMIC DNA]</scope>
    <source>
        <strain evidence="2 3">JCM 18969</strain>
    </source>
</reference>
<evidence type="ECO:0000313" key="2">
    <source>
        <dbReference type="EMBL" id="OSQ35886.1"/>
    </source>
</evidence>
<gene>
    <name evidence="2" type="ORF">TMES_19620</name>
</gene>
<sequence length="216" mass="23632">MVDIFQEVEEDLKRERTERLWRKYGKVVITVAAVVVLGVAGREGWKSYEHSSRLENGTRFANALELVNAGPDKSQAALDALDTIIAKGNDGFVALGRFQKARVYLSQNDTANAVKELEAIAADSDLDKVYRDLAVVQIAMNSGTADNAEAMISRLKPIAVPENPWYHSAREMMAVLNIAAGKIDEAKSLLTELADDKTAPSDMRGRASELLKAIKA</sequence>
<dbReference type="SUPFAM" id="SSF48452">
    <property type="entry name" value="TPR-like"/>
    <property type="match status" value="1"/>
</dbReference>
<protein>
    <recommendedName>
        <fullName evidence="1">Ancillary SecYEG translocon subunit/Cell division coordinator CpoB TPR domain-containing protein</fullName>
    </recommendedName>
</protein>
<dbReference type="RefSeq" id="WP_085585922.1">
    <property type="nucleotide sequence ID" value="NZ_JFKA01000014.1"/>
</dbReference>
<organism evidence="2 3">
    <name type="scientific">Thalassospira mesophila</name>
    <dbReference type="NCBI Taxonomy" id="1293891"/>
    <lineage>
        <taxon>Bacteria</taxon>
        <taxon>Pseudomonadati</taxon>
        <taxon>Pseudomonadota</taxon>
        <taxon>Alphaproteobacteria</taxon>
        <taxon>Rhodospirillales</taxon>
        <taxon>Thalassospiraceae</taxon>
        <taxon>Thalassospira</taxon>
    </lineage>
</organism>
<dbReference type="InterPro" id="IPR011990">
    <property type="entry name" value="TPR-like_helical_dom_sf"/>
</dbReference>
<dbReference type="OrthoDB" id="7173339at2"/>
<evidence type="ECO:0000259" key="1">
    <source>
        <dbReference type="Pfam" id="PF09976"/>
    </source>
</evidence>
<accession>A0A1Y2KY64</accession>
<dbReference type="EMBL" id="JFKA01000014">
    <property type="protein sequence ID" value="OSQ35886.1"/>
    <property type="molecule type" value="Genomic_DNA"/>
</dbReference>
<comment type="caution">
    <text evidence="2">The sequence shown here is derived from an EMBL/GenBank/DDBJ whole genome shotgun (WGS) entry which is preliminary data.</text>
</comment>
<dbReference type="InterPro" id="IPR018704">
    <property type="entry name" value="SecYEG/CpoB_TPR"/>
</dbReference>
<dbReference type="AlphaFoldDB" id="A0A1Y2KY64"/>
<dbReference type="Pfam" id="PF09976">
    <property type="entry name" value="TPR_21"/>
    <property type="match status" value="1"/>
</dbReference>
<dbReference type="Proteomes" id="UP000193391">
    <property type="component" value="Unassembled WGS sequence"/>
</dbReference>
<proteinExistence type="predicted"/>
<dbReference type="Gene3D" id="1.25.40.10">
    <property type="entry name" value="Tetratricopeptide repeat domain"/>
    <property type="match status" value="1"/>
</dbReference>
<evidence type="ECO:0000313" key="3">
    <source>
        <dbReference type="Proteomes" id="UP000193391"/>
    </source>
</evidence>
<feature type="domain" description="Ancillary SecYEG translocon subunit/Cell division coordinator CpoB TPR" evidence="1">
    <location>
        <begin position="20"/>
        <end position="188"/>
    </location>
</feature>
<dbReference type="STRING" id="1293891.TMES_19620"/>